<protein>
    <submittedName>
        <fullName evidence="1">Uncharacterized protein</fullName>
    </submittedName>
</protein>
<dbReference type="EMBL" id="UOFT01000048">
    <property type="protein sequence ID" value="VAW95614.1"/>
    <property type="molecule type" value="Genomic_DNA"/>
</dbReference>
<evidence type="ECO:0000313" key="1">
    <source>
        <dbReference type="EMBL" id="VAW95614.1"/>
    </source>
</evidence>
<organism evidence="1">
    <name type="scientific">hydrothermal vent metagenome</name>
    <dbReference type="NCBI Taxonomy" id="652676"/>
    <lineage>
        <taxon>unclassified sequences</taxon>
        <taxon>metagenomes</taxon>
        <taxon>ecological metagenomes</taxon>
    </lineage>
</organism>
<gene>
    <name evidence="1" type="ORF">MNBD_GAMMA23-1141</name>
</gene>
<accession>A0A3B1ANX1</accession>
<reference evidence="1" key="1">
    <citation type="submission" date="2018-06" db="EMBL/GenBank/DDBJ databases">
        <authorList>
            <person name="Zhirakovskaya E."/>
        </authorList>
    </citation>
    <scope>NUCLEOTIDE SEQUENCE</scope>
</reference>
<proteinExistence type="predicted"/>
<dbReference type="AlphaFoldDB" id="A0A3B1ANX1"/>
<name>A0A3B1ANX1_9ZZZZ</name>
<sequence length="174" mass="20116">MIKTFKQSKQTSLSLVMMFLFLNGSFAQSIIFSSDQWPKRWERTMQQQPMNGYIIPAKMKNFKNINQPETRRYQGWGKQQSKQRYQRSRTPDYNYRLRNKYEAVPLSQRYAIPESLNYGGYPVRGYYGNSMPVYPMYPGLGLLGSGMPGFAGMGLPYASPFYMAPGLYPGMGYP</sequence>